<feature type="domain" description="Water stress and hypersensitive response" evidence="3">
    <location>
        <begin position="50"/>
        <end position="167"/>
    </location>
</feature>
<dbReference type="SUPFAM" id="SSF117070">
    <property type="entry name" value="LEA14-like"/>
    <property type="match status" value="2"/>
</dbReference>
<reference evidence="4" key="1">
    <citation type="submission" date="2016-03" db="EMBL/GenBank/DDBJ databases">
        <title>Mechanisms controlling the formation of the plant cell surface in tip-growing cells are functionally conserved among land plants.</title>
        <authorList>
            <person name="Honkanen S."/>
            <person name="Jones V.A."/>
            <person name="Morieri G."/>
            <person name="Champion C."/>
            <person name="Hetherington A.J."/>
            <person name="Kelly S."/>
            <person name="Saint-Marcoux D."/>
            <person name="Proust H."/>
            <person name="Prescott H."/>
            <person name="Dolan L."/>
        </authorList>
    </citation>
    <scope>NUCLEOTIDE SEQUENCE [LARGE SCALE GENOMIC DNA]</scope>
    <source>
        <tissue evidence="4">Whole gametophyte</tissue>
    </source>
</reference>
<evidence type="ECO:0000313" key="5">
    <source>
        <dbReference type="Proteomes" id="UP000077202"/>
    </source>
</evidence>
<feature type="domain" description="Water stress and hypersensitive response" evidence="3">
    <location>
        <begin position="176"/>
        <end position="298"/>
    </location>
</feature>
<dbReference type="AlphaFoldDB" id="A0A176WL85"/>
<dbReference type="PANTHER" id="PTHR31459:SF2">
    <property type="entry name" value="OS03G0843300 PROTEIN"/>
    <property type="match status" value="1"/>
</dbReference>
<evidence type="ECO:0000256" key="1">
    <source>
        <dbReference type="ARBA" id="ARBA00005960"/>
    </source>
</evidence>
<dbReference type="Gene3D" id="2.60.40.1820">
    <property type="match status" value="2"/>
</dbReference>
<evidence type="ECO:0000313" key="4">
    <source>
        <dbReference type="EMBL" id="OAE33624.1"/>
    </source>
</evidence>
<comment type="caution">
    <text evidence="4">The sequence shown here is derived from an EMBL/GenBank/DDBJ whole genome shotgun (WGS) entry which is preliminary data.</text>
</comment>
<dbReference type="PANTHER" id="PTHR31459">
    <property type="match status" value="1"/>
</dbReference>
<feature type="region of interest" description="Disordered" evidence="2">
    <location>
        <begin position="1"/>
        <end position="24"/>
    </location>
</feature>
<evidence type="ECO:0000259" key="3">
    <source>
        <dbReference type="SMART" id="SM00769"/>
    </source>
</evidence>
<sequence length="340" mass="37316">MSSEEEVRDKGSKSEEKDDGDGGFLDRIGDFVKDVGEKIAETFSFGKPDADVTGINIPHISMSEAEIVIDVLIKNPNPVPIPLVDIEYLVESDKRKLVSGTIPDAGTIHAHGSETVKIPIKLNFNDLCDTFDDINPGQIIPYLLRVTLLVDIPIIGRISIPMDKEGEIPIPEKPDVDLERVKWTHLDLDETEAVLHLKVENMNPFKMGITKFACDITFGDVSIGKATLGESSMVTEKGPNGEKGIGRLQVPITFRPKDFGSALWDMIRGRSTGYALKGSIDVDTPFGPMHLPFLKEGGKTKFRGEDEDDDDRDDDEYAQRSSIAPGDSFGAGQHESLPKP</sequence>
<dbReference type="SMART" id="SM00769">
    <property type="entry name" value="WHy"/>
    <property type="match status" value="2"/>
</dbReference>
<evidence type="ECO:0000256" key="2">
    <source>
        <dbReference type="SAM" id="MobiDB-lite"/>
    </source>
</evidence>
<comment type="similarity">
    <text evidence="1">Belongs to the LEA type 2 family.</text>
</comment>
<dbReference type="InterPro" id="IPR045043">
    <property type="entry name" value="Lea14-like"/>
</dbReference>
<dbReference type="FunFam" id="2.60.40.1820:FF:000003">
    <property type="entry name" value="Desiccation protectant protein Lea14 isogeny"/>
    <property type="match status" value="1"/>
</dbReference>
<name>A0A176WL85_MARPO</name>
<accession>A0A176WL85</accession>
<dbReference type="Proteomes" id="UP000077202">
    <property type="component" value="Unassembled WGS sequence"/>
</dbReference>
<protein>
    <recommendedName>
        <fullName evidence="3">Water stress and hypersensitive response domain-containing protein</fullName>
    </recommendedName>
</protein>
<dbReference type="GO" id="GO:0009269">
    <property type="term" value="P:response to desiccation"/>
    <property type="evidence" value="ECO:0007669"/>
    <property type="project" value="InterPro"/>
</dbReference>
<gene>
    <name evidence="4" type="ORF">AXG93_4689s1100</name>
</gene>
<dbReference type="GO" id="GO:0005829">
    <property type="term" value="C:cytosol"/>
    <property type="evidence" value="ECO:0007669"/>
    <property type="project" value="TreeGrafter"/>
</dbReference>
<organism evidence="4 5">
    <name type="scientific">Marchantia polymorpha subsp. ruderalis</name>
    <dbReference type="NCBI Taxonomy" id="1480154"/>
    <lineage>
        <taxon>Eukaryota</taxon>
        <taxon>Viridiplantae</taxon>
        <taxon>Streptophyta</taxon>
        <taxon>Embryophyta</taxon>
        <taxon>Marchantiophyta</taxon>
        <taxon>Marchantiopsida</taxon>
        <taxon>Marchantiidae</taxon>
        <taxon>Marchantiales</taxon>
        <taxon>Marchantiaceae</taxon>
        <taxon>Marchantia</taxon>
    </lineage>
</organism>
<dbReference type="InterPro" id="IPR013990">
    <property type="entry name" value="WHy-dom"/>
</dbReference>
<dbReference type="EMBL" id="LVLJ01000592">
    <property type="protein sequence ID" value="OAE33624.1"/>
    <property type="molecule type" value="Genomic_DNA"/>
</dbReference>
<dbReference type="InterPro" id="IPR004864">
    <property type="entry name" value="LEA_2"/>
</dbReference>
<feature type="compositionally biased region" description="Basic and acidic residues" evidence="2">
    <location>
        <begin position="1"/>
        <end position="16"/>
    </location>
</feature>
<dbReference type="Pfam" id="PF03168">
    <property type="entry name" value="LEA_2"/>
    <property type="match status" value="2"/>
</dbReference>
<feature type="compositionally biased region" description="Acidic residues" evidence="2">
    <location>
        <begin position="305"/>
        <end position="316"/>
    </location>
</feature>
<keyword evidence="5" id="KW-1185">Reference proteome</keyword>
<feature type="region of interest" description="Disordered" evidence="2">
    <location>
        <begin position="293"/>
        <end position="340"/>
    </location>
</feature>
<proteinExistence type="inferred from homology"/>